<comment type="caution">
    <text evidence="6">The sequence shown here is derived from an EMBL/GenBank/DDBJ whole genome shotgun (WGS) entry which is preliminary data.</text>
</comment>
<dbReference type="Gene3D" id="3.80.10.10">
    <property type="entry name" value="Ribonuclease Inhibitor"/>
    <property type="match status" value="1"/>
</dbReference>
<dbReference type="InterPro" id="IPR032675">
    <property type="entry name" value="LRR_dom_sf"/>
</dbReference>
<evidence type="ECO:0000313" key="7">
    <source>
        <dbReference type="Proteomes" id="UP001179952"/>
    </source>
</evidence>
<dbReference type="InterPro" id="IPR036388">
    <property type="entry name" value="WH-like_DNA-bd_sf"/>
</dbReference>
<evidence type="ECO:0000313" key="6">
    <source>
        <dbReference type="EMBL" id="KAK1257944.1"/>
    </source>
</evidence>
<dbReference type="InterPro" id="IPR058922">
    <property type="entry name" value="WHD_DRP"/>
</dbReference>
<dbReference type="GO" id="GO:0042742">
    <property type="term" value="P:defense response to bacterium"/>
    <property type="evidence" value="ECO:0007669"/>
    <property type="project" value="UniProtKB-ARBA"/>
</dbReference>
<dbReference type="InterPro" id="IPR056789">
    <property type="entry name" value="LRR_R13L1-DRL21"/>
</dbReference>
<dbReference type="InterPro" id="IPR042197">
    <property type="entry name" value="Apaf_helical"/>
</dbReference>
<dbReference type="Gene3D" id="1.10.10.10">
    <property type="entry name" value="Winged helix-like DNA-binding domain superfamily/Winged helix DNA-binding domain"/>
    <property type="match status" value="1"/>
</dbReference>
<gene>
    <name evidence="6" type="ORF">QJS04_geneDACA017760</name>
</gene>
<keyword evidence="1" id="KW-0433">Leucine-rich repeat</keyword>
<evidence type="ECO:0000259" key="4">
    <source>
        <dbReference type="Pfam" id="PF23559"/>
    </source>
</evidence>
<dbReference type="EMBL" id="JAUJYN010000030">
    <property type="protein sequence ID" value="KAK1257944.1"/>
    <property type="molecule type" value="Genomic_DNA"/>
</dbReference>
<dbReference type="PANTHER" id="PTHR36766">
    <property type="entry name" value="PLANT BROAD-SPECTRUM MILDEW RESISTANCE PROTEIN RPW8"/>
    <property type="match status" value="1"/>
</dbReference>
<dbReference type="AlphaFoldDB" id="A0AAV9A0Y2"/>
<dbReference type="Pfam" id="PF25019">
    <property type="entry name" value="LRR_R13L1-DRL21"/>
    <property type="match status" value="1"/>
</dbReference>
<dbReference type="Gene3D" id="1.10.8.430">
    <property type="entry name" value="Helical domain of apoptotic protease-activating factors"/>
    <property type="match status" value="1"/>
</dbReference>
<feature type="domain" description="Disease resistance protein winged helix" evidence="4">
    <location>
        <begin position="112"/>
        <end position="181"/>
    </location>
</feature>
<accession>A0AAV9A0Y2</accession>
<sequence>MSAIHIHSVNLLSDDDGWIILSKTVFGKESIEESVKDTGKKIVEKCHGLPIAIKTIAGILRTKDVTAKEWEKVLDNEVWYFKDIPNRILPALYLSYQDLPSHLKQCFTYCSLFPKDWVLLRRFVAQFWISEGFVSGRGHSSLEEIAEDYFRELVKRCLFKIDPYYYDEYGCTMHDLVREMAISLANGECYCGNLEGLVNTSTKPRRISLVDDAIKMIPKAINVHGILRTIICQIPQLENIPEDLFYKLKRLRALCLSDTQIKALPNSIGNLTFLRYLDISRTRIKELPESVALLVNLQFMLIQECEHLHNLHNGIVMLHKLRSLDLEEDKERIEQVFEELCPPSCIEKLEINGFFGQESPSWLTYLPNLRRLDLIRCKSFQHLPSLGQLPQLNYLGIKGATSIVNAGPEFFGGSTKGGFPKLEKMHIRNMPNWESWQLTEWLANEETPLLPCFKELTLDGCPKLESIPGCLFQHATSLEELYIYQANCLSTLTDFSASIKKAQIWDCPRLEAISNLHKLADLNLKKCPKLKKMDNLSSLKHLSLLDEKMEDLPDWLQGITTQLQRLELRISPELLRRCVHRDGPEWTKIIKHISHVEGFAHGSFEEFSYIKSSNYFHSNLTDA</sequence>
<dbReference type="GO" id="GO:0009626">
    <property type="term" value="P:plant-type hypersensitive response"/>
    <property type="evidence" value="ECO:0007669"/>
    <property type="project" value="UniProtKB-ARBA"/>
</dbReference>
<evidence type="ECO:0000256" key="1">
    <source>
        <dbReference type="ARBA" id="ARBA00022614"/>
    </source>
</evidence>
<dbReference type="SUPFAM" id="SSF52540">
    <property type="entry name" value="P-loop containing nucleoside triphosphate hydrolases"/>
    <property type="match status" value="1"/>
</dbReference>
<keyword evidence="3" id="KW-0611">Plant defense</keyword>
<dbReference type="PANTHER" id="PTHR36766:SF70">
    <property type="entry name" value="DISEASE RESISTANCE PROTEIN RGA4"/>
    <property type="match status" value="1"/>
</dbReference>
<dbReference type="Pfam" id="PF23559">
    <property type="entry name" value="WHD_DRP"/>
    <property type="match status" value="1"/>
</dbReference>
<proteinExistence type="predicted"/>
<keyword evidence="7" id="KW-1185">Reference proteome</keyword>
<reference evidence="6" key="2">
    <citation type="submission" date="2023-06" db="EMBL/GenBank/DDBJ databases">
        <authorList>
            <person name="Ma L."/>
            <person name="Liu K.-W."/>
            <person name="Li Z."/>
            <person name="Hsiao Y.-Y."/>
            <person name="Qi Y."/>
            <person name="Fu T."/>
            <person name="Tang G."/>
            <person name="Zhang D."/>
            <person name="Sun W.-H."/>
            <person name="Liu D.-K."/>
            <person name="Li Y."/>
            <person name="Chen G.-Z."/>
            <person name="Liu X.-D."/>
            <person name="Liao X.-Y."/>
            <person name="Jiang Y.-T."/>
            <person name="Yu X."/>
            <person name="Hao Y."/>
            <person name="Huang J."/>
            <person name="Zhao X.-W."/>
            <person name="Ke S."/>
            <person name="Chen Y.-Y."/>
            <person name="Wu W.-L."/>
            <person name="Hsu J.-L."/>
            <person name="Lin Y.-F."/>
            <person name="Huang M.-D."/>
            <person name="Li C.-Y."/>
            <person name="Huang L."/>
            <person name="Wang Z.-W."/>
            <person name="Zhao X."/>
            <person name="Zhong W.-Y."/>
            <person name="Peng D.-H."/>
            <person name="Ahmad S."/>
            <person name="Lan S."/>
            <person name="Zhang J.-S."/>
            <person name="Tsai W.-C."/>
            <person name="Van De Peer Y."/>
            <person name="Liu Z.-J."/>
        </authorList>
    </citation>
    <scope>NUCLEOTIDE SEQUENCE</scope>
    <source>
        <strain evidence="6">SCP</strain>
        <tissue evidence="6">Leaves</tissue>
    </source>
</reference>
<keyword evidence="2" id="KW-0677">Repeat</keyword>
<reference evidence="6" key="1">
    <citation type="journal article" date="2023" name="Nat. Commun.">
        <title>Diploid and tetraploid genomes of Acorus and the evolution of monocots.</title>
        <authorList>
            <person name="Ma L."/>
            <person name="Liu K.W."/>
            <person name="Li Z."/>
            <person name="Hsiao Y.Y."/>
            <person name="Qi Y."/>
            <person name="Fu T."/>
            <person name="Tang G.D."/>
            <person name="Zhang D."/>
            <person name="Sun W.H."/>
            <person name="Liu D.K."/>
            <person name="Li Y."/>
            <person name="Chen G.Z."/>
            <person name="Liu X.D."/>
            <person name="Liao X.Y."/>
            <person name="Jiang Y.T."/>
            <person name="Yu X."/>
            <person name="Hao Y."/>
            <person name="Huang J."/>
            <person name="Zhao X.W."/>
            <person name="Ke S."/>
            <person name="Chen Y.Y."/>
            <person name="Wu W.L."/>
            <person name="Hsu J.L."/>
            <person name="Lin Y.F."/>
            <person name="Huang M.D."/>
            <person name="Li C.Y."/>
            <person name="Huang L."/>
            <person name="Wang Z.W."/>
            <person name="Zhao X."/>
            <person name="Zhong W.Y."/>
            <person name="Peng D.H."/>
            <person name="Ahmad S."/>
            <person name="Lan S."/>
            <person name="Zhang J.S."/>
            <person name="Tsai W.C."/>
            <person name="Van de Peer Y."/>
            <person name="Liu Z.J."/>
        </authorList>
    </citation>
    <scope>NUCLEOTIDE SEQUENCE</scope>
    <source>
        <strain evidence="6">SCP</strain>
    </source>
</reference>
<organism evidence="6 7">
    <name type="scientific">Acorus gramineus</name>
    <name type="common">Dwarf sweet flag</name>
    <dbReference type="NCBI Taxonomy" id="55184"/>
    <lineage>
        <taxon>Eukaryota</taxon>
        <taxon>Viridiplantae</taxon>
        <taxon>Streptophyta</taxon>
        <taxon>Embryophyta</taxon>
        <taxon>Tracheophyta</taxon>
        <taxon>Spermatophyta</taxon>
        <taxon>Magnoliopsida</taxon>
        <taxon>Liliopsida</taxon>
        <taxon>Acoraceae</taxon>
        <taxon>Acorus</taxon>
    </lineage>
</organism>
<protein>
    <submittedName>
        <fullName evidence="6">Disease resistance RPP13-like protein 1</fullName>
    </submittedName>
</protein>
<dbReference type="FunFam" id="1.10.10.10:FF:000322">
    <property type="entry name" value="Probable disease resistance protein At1g63360"/>
    <property type="match status" value="1"/>
</dbReference>
<dbReference type="GO" id="GO:0002758">
    <property type="term" value="P:innate immune response-activating signaling pathway"/>
    <property type="evidence" value="ECO:0007669"/>
    <property type="project" value="UniProtKB-ARBA"/>
</dbReference>
<dbReference type="GO" id="GO:0043531">
    <property type="term" value="F:ADP binding"/>
    <property type="evidence" value="ECO:0007669"/>
    <property type="project" value="InterPro"/>
</dbReference>
<evidence type="ECO:0000259" key="5">
    <source>
        <dbReference type="Pfam" id="PF25019"/>
    </source>
</evidence>
<dbReference type="Proteomes" id="UP001179952">
    <property type="component" value="Unassembled WGS sequence"/>
</dbReference>
<evidence type="ECO:0000256" key="2">
    <source>
        <dbReference type="ARBA" id="ARBA00022737"/>
    </source>
</evidence>
<feature type="domain" description="R13L1/DRL21-like LRR repeat region" evidence="5">
    <location>
        <begin position="328"/>
        <end position="399"/>
    </location>
</feature>
<evidence type="ECO:0000256" key="3">
    <source>
        <dbReference type="ARBA" id="ARBA00022821"/>
    </source>
</evidence>
<dbReference type="InterPro" id="IPR027417">
    <property type="entry name" value="P-loop_NTPase"/>
</dbReference>
<dbReference type="SUPFAM" id="SSF52058">
    <property type="entry name" value="L domain-like"/>
    <property type="match status" value="1"/>
</dbReference>
<name>A0AAV9A0Y2_ACOGR</name>